<gene>
    <name evidence="1" type="ORF">UA74_03930</name>
</gene>
<evidence type="ECO:0000313" key="1">
    <source>
        <dbReference type="EMBL" id="APU12865.1"/>
    </source>
</evidence>
<keyword evidence="2" id="KW-1185">Reference proteome</keyword>
<accession>A0AAC9LAK5</accession>
<organism evidence="1 2">
    <name type="scientific">Actinoalloteichus fjordicus</name>
    <dbReference type="NCBI Taxonomy" id="1612552"/>
    <lineage>
        <taxon>Bacteria</taxon>
        <taxon>Bacillati</taxon>
        <taxon>Actinomycetota</taxon>
        <taxon>Actinomycetes</taxon>
        <taxon>Pseudonocardiales</taxon>
        <taxon>Pseudonocardiaceae</taxon>
        <taxon>Actinoalloteichus</taxon>
    </lineage>
</organism>
<name>A0AAC9LAK5_9PSEU</name>
<dbReference type="KEGG" id="acad:UA74_03930"/>
<reference evidence="2" key="1">
    <citation type="submission" date="2016-06" db="EMBL/GenBank/DDBJ databases">
        <title>Complete genome sequence of Actinoalloteichus fjordicus DSM 46855 (=ADI127-17), type strain of the new species Actinoalloteichus fjordicus.</title>
        <authorList>
            <person name="Ruckert C."/>
            <person name="Nouioui I."/>
            <person name="Willmese J."/>
            <person name="van Wezel G."/>
            <person name="Klenk H.-P."/>
            <person name="Kalinowski J."/>
            <person name="Zotchev S.B."/>
        </authorList>
    </citation>
    <scope>NUCLEOTIDE SEQUENCE [LARGE SCALE GENOMIC DNA]</scope>
    <source>
        <strain evidence="2">ADI127-7</strain>
    </source>
</reference>
<dbReference type="EMBL" id="CP016076">
    <property type="protein sequence ID" value="APU12865.1"/>
    <property type="molecule type" value="Genomic_DNA"/>
</dbReference>
<proteinExistence type="predicted"/>
<evidence type="ECO:0000313" key="2">
    <source>
        <dbReference type="Proteomes" id="UP000185511"/>
    </source>
</evidence>
<dbReference type="Proteomes" id="UP000185511">
    <property type="component" value="Chromosome"/>
</dbReference>
<dbReference type="RefSeq" id="WP_075739001.1">
    <property type="nucleotide sequence ID" value="NZ_CP016076.1"/>
</dbReference>
<protein>
    <submittedName>
        <fullName evidence="1">Uncharacterized protein</fullName>
    </submittedName>
</protein>
<dbReference type="AlphaFoldDB" id="A0AAC9LAK5"/>
<sequence>MTALTVVGLTLLTSGIPLAAYGYLTPRPRPRRARTVSVSSILARCAVDRPPPGYRTAFAGTLELGVRS</sequence>